<reference evidence="1 2" key="1">
    <citation type="submission" date="2016-11" db="EMBL/GenBank/DDBJ databases">
        <title>The macronuclear genome of Stentor coeruleus: a giant cell with tiny introns.</title>
        <authorList>
            <person name="Slabodnick M."/>
            <person name="Ruby J.G."/>
            <person name="Reiff S.B."/>
            <person name="Swart E.C."/>
            <person name="Gosai S."/>
            <person name="Prabakaran S."/>
            <person name="Witkowska E."/>
            <person name="Larue G.E."/>
            <person name="Fisher S."/>
            <person name="Freeman R.M."/>
            <person name="Gunawardena J."/>
            <person name="Chu W."/>
            <person name="Stover N.A."/>
            <person name="Gregory B.D."/>
            <person name="Nowacki M."/>
            <person name="Derisi J."/>
            <person name="Roy S.W."/>
            <person name="Marshall W.F."/>
            <person name="Sood P."/>
        </authorList>
    </citation>
    <scope>NUCLEOTIDE SEQUENCE [LARGE SCALE GENOMIC DNA]</scope>
    <source>
        <strain evidence="1">WM001</strain>
    </source>
</reference>
<sequence length="114" mass="13335">MKKGSETYFKIRKVNSRKRIIRQEAEVSNINFSSICKQKRSQSIKIIRHESKRTPLKAMMLYGPKEKIMPENTQMYMIPPIRSYISPSGKASSFFAPFRSLKKLQPLNSHIENE</sequence>
<evidence type="ECO:0000313" key="1">
    <source>
        <dbReference type="EMBL" id="OMJ84147.1"/>
    </source>
</evidence>
<keyword evidence="2" id="KW-1185">Reference proteome</keyword>
<comment type="caution">
    <text evidence="1">The sequence shown here is derived from an EMBL/GenBank/DDBJ whole genome shotgun (WGS) entry which is preliminary data.</text>
</comment>
<dbReference type="AlphaFoldDB" id="A0A1R2C578"/>
<gene>
    <name evidence="1" type="ORF">SteCoe_14771</name>
</gene>
<protein>
    <submittedName>
        <fullName evidence="1">Uncharacterized protein</fullName>
    </submittedName>
</protein>
<dbReference type="EMBL" id="MPUH01000278">
    <property type="protein sequence ID" value="OMJ84147.1"/>
    <property type="molecule type" value="Genomic_DNA"/>
</dbReference>
<organism evidence="1 2">
    <name type="scientific">Stentor coeruleus</name>
    <dbReference type="NCBI Taxonomy" id="5963"/>
    <lineage>
        <taxon>Eukaryota</taxon>
        <taxon>Sar</taxon>
        <taxon>Alveolata</taxon>
        <taxon>Ciliophora</taxon>
        <taxon>Postciliodesmatophora</taxon>
        <taxon>Heterotrichea</taxon>
        <taxon>Heterotrichida</taxon>
        <taxon>Stentoridae</taxon>
        <taxon>Stentor</taxon>
    </lineage>
</organism>
<name>A0A1R2C578_9CILI</name>
<accession>A0A1R2C578</accession>
<proteinExistence type="predicted"/>
<evidence type="ECO:0000313" key="2">
    <source>
        <dbReference type="Proteomes" id="UP000187209"/>
    </source>
</evidence>
<dbReference type="Proteomes" id="UP000187209">
    <property type="component" value="Unassembled WGS sequence"/>
</dbReference>